<keyword evidence="5 7" id="KW-1133">Transmembrane helix</keyword>
<keyword evidence="3" id="KW-1003">Cell membrane</keyword>
<dbReference type="Proteomes" id="UP000352698">
    <property type="component" value="Unassembled WGS sequence"/>
</dbReference>
<reference evidence="8 9" key="1">
    <citation type="submission" date="2019-05" db="EMBL/GenBank/DDBJ databases">
        <authorList>
            <consortium name="Pathogen Informatics"/>
        </authorList>
    </citation>
    <scope>NUCLEOTIDE SEQUENCE [LARGE SCALE GENOMIC DNA]</scope>
    <source>
        <strain evidence="8 9">NCTC12204</strain>
    </source>
</reference>
<evidence type="ECO:0000256" key="4">
    <source>
        <dbReference type="ARBA" id="ARBA00022692"/>
    </source>
</evidence>
<gene>
    <name evidence="8" type="primary">ycjP_5</name>
    <name evidence="8" type="ORF">NCTC12204_02301</name>
</gene>
<comment type="subcellular location">
    <subcellularLocation>
        <location evidence="1 7">Cell membrane</location>
        <topology evidence="1 7">Multi-pass membrane protein</topology>
    </subcellularLocation>
</comment>
<evidence type="ECO:0000256" key="2">
    <source>
        <dbReference type="ARBA" id="ARBA00022448"/>
    </source>
</evidence>
<dbReference type="CDD" id="cd06261">
    <property type="entry name" value="TM_PBP2"/>
    <property type="match status" value="1"/>
</dbReference>
<dbReference type="InterPro" id="IPR035906">
    <property type="entry name" value="MetI-like_sf"/>
</dbReference>
<accession>A0A7Z9DKL6</accession>
<evidence type="ECO:0000256" key="6">
    <source>
        <dbReference type="ARBA" id="ARBA00023136"/>
    </source>
</evidence>
<keyword evidence="2 7" id="KW-0813">Transport</keyword>
<comment type="similarity">
    <text evidence="7">Belongs to the binding-protein-dependent transport system permease family.</text>
</comment>
<dbReference type="PANTHER" id="PTHR43744:SF12">
    <property type="entry name" value="ABC TRANSPORTER PERMEASE PROTEIN MG189-RELATED"/>
    <property type="match status" value="1"/>
</dbReference>
<keyword evidence="4 7" id="KW-0812">Transmembrane</keyword>
<evidence type="ECO:0000313" key="8">
    <source>
        <dbReference type="EMBL" id="VTQ68202.1"/>
    </source>
</evidence>
<dbReference type="AlphaFoldDB" id="A0A7Z9DKL6"/>
<evidence type="ECO:0000256" key="1">
    <source>
        <dbReference type="ARBA" id="ARBA00004651"/>
    </source>
</evidence>
<dbReference type="Pfam" id="PF00528">
    <property type="entry name" value="BPD_transp_1"/>
    <property type="match status" value="1"/>
</dbReference>
<sequence>MMEYFKRTSVNRQTKKIVSYLLMTAIGLVLITPLLWMVFTSLKPMEEIVRYPPTFFPEKIVWQNYLDTITAFPFWRYARNTLLITVLVVFGNVLSNSFIAYGFAKLDFPGKKLMFALVLSTMMIPGFVTMIPQYVLFSKIGWVGTYLPLIVPSFFGNAFNIFLMRQFYLSINDELIEAAEIDGANHFYIWSRLMLPLTKPALITIAINSFNAAWNDFLGPLLYIQDQEKYTLQIGLQVFQNQATTQWNYLMAGATLVLIPTILMFFFAQRYFIEGMDLTGGSKG</sequence>
<evidence type="ECO:0000256" key="7">
    <source>
        <dbReference type="RuleBase" id="RU363032"/>
    </source>
</evidence>
<dbReference type="SUPFAM" id="SSF161098">
    <property type="entry name" value="MetI-like"/>
    <property type="match status" value="1"/>
</dbReference>
<dbReference type="GO" id="GO:0005886">
    <property type="term" value="C:plasma membrane"/>
    <property type="evidence" value="ECO:0007669"/>
    <property type="project" value="UniProtKB-SubCell"/>
</dbReference>
<dbReference type="PANTHER" id="PTHR43744">
    <property type="entry name" value="ABC TRANSPORTER PERMEASE PROTEIN MG189-RELATED-RELATED"/>
    <property type="match status" value="1"/>
</dbReference>
<keyword evidence="6 7" id="KW-0472">Membrane</keyword>
<comment type="caution">
    <text evidence="8">The sequence shown here is derived from an EMBL/GenBank/DDBJ whole genome shotgun (WGS) entry which is preliminary data.</text>
</comment>
<feature type="transmembrane region" description="Helical" evidence="7">
    <location>
        <begin position="20"/>
        <end position="39"/>
    </location>
</feature>
<dbReference type="InterPro" id="IPR000515">
    <property type="entry name" value="MetI-like"/>
</dbReference>
<feature type="transmembrane region" description="Helical" evidence="7">
    <location>
        <begin position="82"/>
        <end position="103"/>
    </location>
</feature>
<proteinExistence type="inferred from homology"/>
<evidence type="ECO:0000313" key="9">
    <source>
        <dbReference type="Proteomes" id="UP000352698"/>
    </source>
</evidence>
<dbReference type="GO" id="GO:0055085">
    <property type="term" value="P:transmembrane transport"/>
    <property type="evidence" value="ECO:0007669"/>
    <property type="project" value="InterPro"/>
</dbReference>
<feature type="transmembrane region" description="Helical" evidence="7">
    <location>
        <begin position="143"/>
        <end position="163"/>
    </location>
</feature>
<organism evidence="8 9">
    <name type="scientific">Enterococcus hirae</name>
    <dbReference type="NCBI Taxonomy" id="1354"/>
    <lineage>
        <taxon>Bacteria</taxon>
        <taxon>Bacillati</taxon>
        <taxon>Bacillota</taxon>
        <taxon>Bacilli</taxon>
        <taxon>Lactobacillales</taxon>
        <taxon>Enterococcaceae</taxon>
        <taxon>Enterococcus</taxon>
    </lineage>
</organism>
<dbReference type="RefSeq" id="WP_010737123.1">
    <property type="nucleotide sequence ID" value="NZ_AP027299.1"/>
</dbReference>
<dbReference type="Gene3D" id="1.10.3720.10">
    <property type="entry name" value="MetI-like"/>
    <property type="match status" value="1"/>
</dbReference>
<evidence type="ECO:0000256" key="3">
    <source>
        <dbReference type="ARBA" id="ARBA00022475"/>
    </source>
</evidence>
<name>A0A7Z9DKL6_ENTHR</name>
<protein>
    <submittedName>
        <fullName evidence="8">ABC transporter permease</fullName>
    </submittedName>
</protein>
<feature type="transmembrane region" description="Helical" evidence="7">
    <location>
        <begin position="115"/>
        <end position="137"/>
    </location>
</feature>
<dbReference type="PROSITE" id="PS50928">
    <property type="entry name" value="ABC_TM1"/>
    <property type="match status" value="1"/>
</dbReference>
<feature type="transmembrane region" description="Helical" evidence="7">
    <location>
        <begin position="249"/>
        <end position="268"/>
    </location>
</feature>
<evidence type="ECO:0000256" key="5">
    <source>
        <dbReference type="ARBA" id="ARBA00022989"/>
    </source>
</evidence>
<dbReference type="EMBL" id="CABEEP010000001">
    <property type="protein sequence ID" value="VTQ68202.1"/>
    <property type="molecule type" value="Genomic_DNA"/>
</dbReference>